<comment type="caution">
    <text evidence="2">The sequence shown here is derived from an EMBL/GenBank/DDBJ whole genome shotgun (WGS) entry which is preliminary data.</text>
</comment>
<dbReference type="Proteomes" id="UP000287651">
    <property type="component" value="Unassembled WGS sequence"/>
</dbReference>
<feature type="region of interest" description="Disordered" evidence="1">
    <location>
        <begin position="40"/>
        <end position="86"/>
    </location>
</feature>
<gene>
    <name evidence="2" type="ORF">B296_00055849</name>
</gene>
<evidence type="ECO:0000256" key="1">
    <source>
        <dbReference type="SAM" id="MobiDB-lite"/>
    </source>
</evidence>
<feature type="compositionally biased region" description="Basic and acidic residues" evidence="1">
    <location>
        <begin position="45"/>
        <end position="59"/>
    </location>
</feature>
<proteinExistence type="predicted"/>
<evidence type="ECO:0000313" key="3">
    <source>
        <dbReference type="Proteomes" id="UP000287651"/>
    </source>
</evidence>
<name>A0A426X0G5_ENSVE</name>
<evidence type="ECO:0000313" key="2">
    <source>
        <dbReference type="EMBL" id="RRT32969.1"/>
    </source>
</evidence>
<dbReference type="AlphaFoldDB" id="A0A426X0G5"/>
<dbReference type="EMBL" id="AMZH03030213">
    <property type="protein sequence ID" value="RRT32969.1"/>
    <property type="molecule type" value="Genomic_DNA"/>
</dbReference>
<reference evidence="2 3" key="1">
    <citation type="journal article" date="2014" name="Agronomy (Basel)">
        <title>A Draft Genome Sequence for Ensete ventricosum, the Drought-Tolerant Tree Against Hunger.</title>
        <authorList>
            <person name="Harrison J."/>
            <person name="Moore K.A."/>
            <person name="Paszkiewicz K."/>
            <person name="Jones T."/>
            <person name="Grant M."/>
            <person name="Ambacheew D."/>
            <person name="Muzemil S."/>
            <person name="Studholme D.J."/>
        </authorList>
    </citation>
    <scope>NUCLEOTIDE SEQUENCE [LARGE SCALE GENOMIC DNA]</scope>
</reference>
<sequence length="98" mass="11022">MVEMQRIWRREQWVVAHRDKVSLLVEVDVAAVKHEEDCPVQDSALMRRDQAARGGRRDNTPSSPSAVGPQAPNGARTTRRERRCPDQCGASSVLMELL</sequence>
<organism evidence="2 3">
    <name type="scientific">Ensete ventricosum</name>
    <name type="common">Abyssinian banana</name>
    <name type="synonym">Musa ensete</name>
    <dbReference type="NCBI Taxonomy" id="4639"/>
    <lineage>
        <taxon>Eukaryota</taxon>
        <taxon>Viridiplantae</taxon>
        <taxon>Streptophyta</taxon>
        <taxon>Embryophyta</taxon>
        <taxon>Tracheophyta</taxon>
        <taxon>Spermatophyta</taxon>
        <taxon>Magnoliopsida</taxon>
        <taxon>Liliopsida</taxon>
        <taxon>Zingiberales</taxon>
        <taxon>Musaceae</taxon>
        <taxon>Ensete</taxon>
    </lineage>
</organism>
<protein>
    <submittedName>
        <fullName evidence="2">Uncharacterized protein</fullName>
    </submittedName>
</protein>
<accession>A0A426X0G5</accession>